<dbReference type="Pfam" id="PF00840">
    <property type="entry name" value="Glyco_hydro_7"/>
    <property type="match status" value="1"/>
</dbReference>
<evidence type="ECO:0000259" key="14">
    <source>
        <dbReference type="PROSITE" id="PS51164"/>
    </source>
</evidence>
<evidence type="ECO:0000256" key="11">
    <source>
        <dbReference type="RuleBase" id="RU361164"/>
    </source>
</evidence>
<keyword evidence="4 11" id="KW-0378">Hydrolase</keyword>
<feature type="chain" id="PRO_5014352322" description="Glucanase" evidence="13">
    <location>
        <begin position="18"/>
        <end position="544"/>
    </location>
</feature>
<keyword evidence="5 11" id="KW-0136">Cellulose degradation</keyword>
<dbReference type="PROSITE" id="PS51164">
    <property type="entry name" value="CBM1_2"/>
    <property type="match status" value="1"/>
</dbReference>
<organism evidence="15 16">
    <name type="scientific">Hyaloscypha variabilis (strain UAMH 11265 / GT02V1 / F)</name>
    <name type="common">Meliniomyces variabilis</name>
    <dbReference type="NCBI Taxonomy" id="1149755"/>
    <lineage>
        <taxon>Eukaryota</taxon>
        <taxon>Fungi</taxon>
        <taxon>Dikarya</taxon>
        <taxon>Ascomycota</taxon>
        <taxon>Pezizomycotina</taxon>
        <taxon>Leotiomycetes</taxon>
        <taxon>Helotiales</taxon>
        <taxon>Hyaloscyphaceae</taxon>
        <taxon>Hyaloscypha</taxon>
        <taxon>Hyaloscypha variabilis</taxon>
    </lineage>
</organism>
<dbReference type="GO" id="GO:0005576">
    <property type="term" value="C:extracellular region"/>
    <property type="evidence" value="ECO:0007669"/>
    <property type="project" value="InterPro"/>
</dbReference>
<feature type="domain" description="CBM1" evidence="14">
    <location>
        <begin position="508"/>
        <end position="544"/>
    </location>
</feature>
<evidence type="ECO:0000256" key="4">
    <source>
        <dbReference type="ARBA" id="ARBA00022801"/>
    </source>
</evidence>
<keyword evidence="10 11" id="KW-0624">Polysaccharide degradation</keyword>
<keyword evidence="3 13" id="KW-0732">Signal</keyword>
<evidence type="ECO:0000256" key="13">
    <source>
        <dbReference type="SAM" id="SignalP"/>
    </source>
</evidence>
<dbReference type="InterPro" id="IPR001722">
    <property type="entry name" value="Glyco_hydro_7"/>
</dbReference>
<evidence type="ECO:0000313" key="16">
    <source>
        <dbReference type="Proteomes" id="UP000235786"/>
    </source>
</evidence>
<sequence length="544" mass="56636">MSYTITLIALLASFAHSQQIGTLTAEVHPSLTWQTCTTGGTCTTNNGKIVLDANWRWLHSTTSSTNCYTGNTWDATLCPDDVTCAANCALDGASYESTYGITTSGDSLRLNFVTTASQKNVGSRVYLLADDTTYQEFNLLAQEFTFDVDVSNLPCGLNGALYMSAMDADGGLSEYSGNKAGAAYGVGYCDSQCPRDLKFINGEANVEGWVPSSNNVNTGIGDHGSCCAEMDIWEANSISAALTPHSADTASQTMCIEDACGGADSASRYAGTTDPDGCDFNSYRMGNTTFYGPGLTVDTNSVFTVVTQFLTDTGTATGTMNEIKRFYVQNGVVIPNSESTIAGVTGNSITTAFCDAQKIAFNNTNDFATHGGFTSMTAAMNDGMVLVLSLWDDYAVDLLWLDSDYPTTANPADPGIARGTCSTSSGVPATVEADDPNAYVIYSNIKVGPIGSTFNSGSGSGSGSSSSSSVATSATTLKTSTSSKASTTSSKAATTTTTSATSTSTASGTVPHWGQCGGLTYTGSTVCASPYTCTYSNPYYSQCL</sequence>
<feature type="region of interest" description="Disordered" evidence="12">
    <location>
        <begin position="485"/>
        <end position="508"/>
    </location>
</feature>
<dbReference type="SMART" id="SM00236">
    <property type="entry name" value="fCBD"/>
    <property type="match status" value="1"/>
</dbReference>
<reference evidence="15 16" key="1">
    <citation type="submission" date="2016-04" db="EMBL/GenBank/DDBJ databases">
        <title>A degradative enzymes factory behind the ericoid mycorrhizal symbiosis.</title>
        <authorList>
            <consortium name="DOE Joint Genome Institute"/>
            <person name="Martino E."/>
            <person name="Morin E."/>
            <person name="Grelet G."/>
            <person name="Kuo A."/>
            <person name="Kohler A."/>
            <person name="Daghino S."/>
            <person name="Barry K."/>
            <person name="Choi C."/>
            <person name="Cichocki N."/>
            <person name="Clum A."/>
            <person name="Copeland A."/>
            <person name="Hainaut M."/>
            <person name="Haridas S."/>
            <person name="Labutti K."/>
            <person name="Lindquist E."/>
            <person name="Lipzen A."/>
            <person name="Khouja H.-R."/>
            <person name="Murat C."/>
            <person name="Ohm R."/>
            <person name="Olson A."/>
            <person name="Spatafora J."/>
            <person name="Veneault-Fourrey C."/>
            <person name="Henrissat B."/>
            <person name="Grigoriev I."/>
            <person name="Martin F."/>
            <person name="Perotto S."/>
        </authorList>
    </citation>
    <scope>NUCLEOTIDE SEQUENCE [LARGE SCALE GENOMIC DNA]</scope>
    <source>
        <strain evidence="15 16">F</strain>
    </source>
</reference>
<dbReference type="EC" id="3.2.1.-" evidence="11"/>
<name>A0A2J6SDU2_HYAVF</name>
<dbReference type="GO" id="GO:0030248">
    <property type="term" value="F:cellulose binding"/>
    <property type="evidence" value="ECO:0007669"/>
    <property type="project" value="InterPro"/>
</dbReference>
<dbReference type="Gene3D" id="2.70.100.10">
    <property type="entry name" value="Glycoside hydrolase, family 7, domain"/>
    <property type="match status" value="1"/>
</dbReference>
<keyword evidence="16" id="KW-1185">Reference proteome</keyword>
<evidence type="ECO:0000256" key="8">
    <source>
        <dbReference type="ARBA" id="ARBA00023277"/>
    </source>
</evidence>
<dbReference type="InterPro" id="IPR000254">
    <property type="entry name" value="CBD"/>
</dbReference>
<evidence type="ECO:0000256" key="9">
    <source>
        <dbReference type="ARBA" id="ARBA00023295"/>
    </source>
</evidence>
<dbReference type="CDD" id="cd07999">
    <property type="entry name" value="GH7_CBH_EG"/>
    <property type="match status" value="1"/>
</dbReference>
<evidence type="ECO:0000256" key="1">
    <source>
        <dbReference type="ARBA" id="ARBA00001641"/>
    </source>
</evidence>
<keyword evidence="7" id="KW-0325">Glycoprotein</keyword>
<dbReference type="InterPro" id="IPR037019">
    <property type="entry name" value="Glyco_hydro_7_sf"/>
</dbReference>
<dbReference type="STRING" id="1149755.A0A2J6SDU2"/>
<dbReference type="Proteomes" id="UP000235786">
    <property type="component" value="Unassembled WGS sequence"/>
</dbReference>
<evidence type="ECO:0000256" key="6">
    <source>
        <dbReference type="ARBA" id="ARBA00023157"/>
    </source>
</evidence>
<proteinExistence type="inferred from homology"/>
<comment type="catalytic activity">
    <reaction evidence="1">
        <text>Hydrolysis of (1-&gt;4)-beta-D-glucosidic linkages in cellulose and cellotetraose, releasing cellobiose from the non-reducing ends of the chains.</text>
        <dbReference type="EC" id="3.2.1.91"/>
    </reaction>
</comment>
<dbReference type="Pfam" id="PF00734">
    <property type="entry name" value="CBM_1"/>
    <property type="match status" value="1"/>
</dbReference>
<keyword evidence="8" id="KW-0119">Carbohydrate metabolism</keyword>
<protein>
    <recommendedName>
        <fullName evidence="11">Glucanase</fullName>
        <ecNumber evidence="11">3.2.1.-</ecNumber>
    </recommendedName>
</protein>
<dbReference type="GO" id="GO:0030245">
    <property type="term" value="P:cellulose catabolic process"/>
    <property type="evidence" value="ECO:0007669"/>
    <property type="project" value="UniProtKB-KW"/>
</dbReference>
<keyword evidence="9 11" id="KW-0326">Glycosidase</keyword>
<dbReference type="FunFam" id="2.70.100.10:FF:000001">
    <property type="entry name" value="Glucanase"/>
    <property type="match status" value="1"/>
</dbReference>
<evidence type="ECO:0000256" key="7">
    <source>
        <dbReference type="ARBA" id="ARBA00023180"/>
    </source>
</evidence>
<gene>
    <name evidence="15" type="ORF">L207DRAFT_413956</name>
</gene>
<accession>A0A2J6SDU2</accession>
<keyword evidence="6" id="KW-1015">Disulfide bond</keyword>
<dbReference type="OrthoDB" id="412382at2759"/>
<dbReference type="PANTHER" id="PTHR33753:SF2">
    <property type="entry name" value="GLYCOSIDE HYDROLASE FAMILY 7 PROTEIN"/>
    <property type="match status" value="1"/>
</dbReference>
<dbReference type="InterPro" id="IPR013320">
    <property type="entry name" value="ConA-like_dom_sf"/>
</dbReference>
<evidence type="ECO:0000313" key="15">
    <source>
        <dbReference type="EMBL" id="PMD48935.1"/>
    </source>
</evidence>
<evidence type="ECO:0000256" key="12">
    <source>
        <dbReference type="SAM" id="MobiDB-lite"/>
    </source>
</evidence>
<evidence type="ECO:0000256" key="2">
    <source>
        <dbReference type="ARBA" id="ARBA00006044"/>
    </source>
</evidence>
<dbReference type="PROSITE" id="PS00562">
    <property type="entry name" value="CBM1_1"/>
    <property type="match status" value="1"/>
</dbReference>
<dbReference type="PRINTS" id="PR00734">
    <property type="entry name" value="GLHYDRLASE7"/>
</dbReference>
<dbReference type="PANTHER" id="PTHR33753">
    <property type="entry name" value="1,4-BETA-D-GLUCAN CELLOBIOHYDROLASE B"/>
    <property type="match status" value="1"/>
</dbReference>
<comment type="similarity">
    <text evidence="2 11">Belongs to the glycosyl hydrolase 7 (cellulase C) family.</text>
</comment>
<dbReference type="SUPFAM" id="SSF49899">
    <property type="entry name" value="Concanavalin A-like lectins/glucanases"/>
    <property type="match status" value="1"/>
</dbReference>
<evidence type="ECO:0000256" key="5">
    <source>
        <dbReference type="ARBA" id="ARBA00023001"/>
    </source>
</evidence>
<dbReference type="SUPFAM" id="SSF57180">
    <property type="entry name" value="Cellulose-binding domain"/>
    <property type="match status" value="1"/>
</dbReference>
<dbReference type="AlphaFoldDB" id="A0A2J6SDU2"/>
<dbReference type="GO" id="GO:0016162">
    <property type="term" value="F:cellulose 1,4-beta-cellobiosidase activity"/>
    <property type="evidence" value="ECO:0007669"/>
    <property type="project" value="UniProtKB-EC"/>
</dbReference>
<evidence type="ECO:0000256" key="3">
    <source>
        <dbReference type="ARBA" id="ARBA00022729"/>
    </source>
</evidence>
<feature type="signal peptide" evidence="13">
    <location>
        <begin position="1"/>
        <end position="17"/>
    </location>
</feature>
<dbReference type="InterPro" id="IPR035971">
    <property type="entry name" value="CBD_sf"/>
</dbReference>
<evidence type="ECO:0000256" key="10">
    <source>
        <dbReference type="ARBA" id="ARBA00023326"/>
    </source>
</evidence>
<dbReference type="EMBL" id="KZ613937">
    <property type="protein sequence ID" value="PMD48935.1"/>
    <property type="molecule type" value="Genomic_DNA"/>
</dbReference>